<protein>
    <submittedName>
        <fullName evidence="3">Kinesin-like protein</fullName>
    </submittedName>
</protein>
<dbReference type="SUPFAM" id="SSF52540">
    <property type="entry name" value="P-loop containing nucleoside triphosphate hydrolases"/>
    <property type="match status" value="1"/>
</dbReference>
<comment type="caution">
    <text evidence="1">Lacks conserved residue(s) required for the propagation of feature annotation.</text>
</comment>
<dbReference type="InterPro" id="IPR001752">
    <property type="entry name" value="Kinesin_motor_dom"/>
</dbReference>
<feature type="non-terminal residue" evidence="3">
    <location>
        <position position="1"/>
    </location>
</feature>
<dbReference type="AlphaFoldDB" id="A0A146K9P4"/>
<accession>A0A146K9P4</accession>
<evidence type="ECO:0000313" key="3">
    <source>
        <dbReference type="EMBL" id="JAP93543.1"/>
    </source>
</evidence>
<evidence type="ECO:0000259" key="2">
    <source>
        <dbReference type="PROSITE" id="PS50067"/>
    </source>
</evidence>
<comment type="similarity">
    <text evidence="1">Belongs to the TRAFAC class myosin-kinesin ATPase superfamily. Kinesin family.</text>
</comment>
<feature type="non-terminal residue" evidence="3">
    <location>
        <position position="74"/>
    </location>
</feature>
<dbReference type="EMBL" id="GDID01003063">
    <property type="protein sequence ID" value="JAP93543.1"/>
    <property type="molecule type" value="Transcribed_RNA"/>
</dbReference>
<dbReference type="GO" id="GO:0003777">
    <property type="term" value="F:microtubule motor activity"/>
    <property type="evidence" value="ECO:0007669"/>
    <property type="project" value="InterPro"/>
</dbReference>
<dbReference type="GO" id="GO:0008017">
    <property type="term" value="F:microtubule binding"/>
    <property type="evidence" value="ECO:0007669"/>
    <property type="project" value="InterPro"/>
</dbReference>
<name>A0A146K9P4_9EUKA</name>
<dbReference type="InterPro" id="IPR036961">
    <property type="entry name" value="Kinesin_motor_dom_sf"/>
</dbReference>
<dbReference type="GO" id="GO:0005524">
    <property type="term" value="F:ATP binding"/>
    <property type="evidence" value="ECO:0007669"/>
    <property type="project" value="InterPro"/>
</dbReference>
<dbReference type="Gene3D" id="3.40.850.10">
    <property type="entry name" value="Kinesin motor domain"/>
    <property type="match status" value="1"/>
</dbReference>
<feature type="domain" description="Kinesin motor" evidence="2">
    <location>
        <begin position="1"/>
        <end position="74"/>
    </location>
</feature>
<gene>
    <name evidence="3" type="ORF">TPC1_14142</name>
</gene>
<proteinExistence type="inferred from homology"/>
<dbReference type="GO" id="GO:0007018">
    <property type="term" value="P:microtubule-based movement"/>
    <property type="evidence" value="ECO:0007669"/>
    <property type="project" value="InterPro"/>
</dbReference>
<sequence length="74" mass="8782">IQVRVRPPGANPAMQFDKAQKDFYSIDYTDSLLFLEDKHQQNLKFKFDYIYDTSATQEKVYNQLVQPMVPDFMN</sequence>
<dbReference type="PROSITE" id="PS50067">
    <property type="entry name" value="KINESIN_MOTOR_2"/>
    <property type="match status" value="1"/>
</dbReference>
<dbReference type="InterPro" id="IPR027417">
    <property type="entry name" value="P-loop_NTPase"/>
</dbReference>
<evidence type="ECO:0000256" key="1">
    <source>
        <dbReference type="PROSITE-ProRule" id="PRU00283"/>
    </source>
</evidence>
<organism evidence="3">
    <name type="scientific">Trepomonas sp. PC1</name>
    <dbReference type="NCBI Taxonomy" id="1076344"/>
    <lineage>
        <taxon>Eukaryota</taxon>
        <taxon>Metamonada</taxon>
        <taxon>Diplomonadida</taxon>
        <taxon>Hexamitidae</taxon>
        <taxon>Hexamitinae</taxon>
        <taxon>Trepomonas</taxon>
    </lineage>
</organism>
<reference evidence="3" key="1">
    <citation type="submission" date="2015-07" db="EMBL/GenBank/DDBJ databases">
        <title>Adaptation to a free-living lifestyle via gene acquisitions in the diplomonad Trepomonas sp. PC1.</title>
        <authorList>
            <person name="Xu F."/>
            <person name="Jerlstrom-Hultqvist J."/>
            <person name="Kolisko M."/>
            <person name="Simpson A.G.B."/>
            <person name="Roger A.J."/>
            <person name="Svard S.G."/>
            <person name="Andersson J.O."/>
        </authorList>
    </citation>
    <scope>NUCLEOTIDE SEQUENCE</scope>
    <source>
        <strain evidence="3">PC1</strain>
    </source>
</reference>